<dbReference type="RefSeq" id="WP_345254877.1">
    <property type="nucleotide sequence ID" value="NZ_BAABGY010000006.1"/>
</dbReference>
<evidence type="ECO:0000313" key="2">
    <source>
        <dbReference type="EMBL" id="GAA4326861.1"/>
    </source>
</evidence>
<dbReference type="Proteomes" id="UP001501725">
    <property type="component" value="Unassembled WGS sequence"/>
</dbReference>
<proteinExistence type="predicted"/>
<keyword evidence="3" id="KW-1185">Reference proteome</keyword>
<evidence type="ECO:0000313" key="3">
    <source>
        <dbReference type="Proteomes" id="UP001501725"/>
    </source>
</evidence>
<sequence length="182" mass="19157">MNLNDIRLTPQHLAGLYSSSLVELGTPSPGHPLPPPAAEPAPVAASPLAPLPGPPPFLGQHGKGILMVNNDPEARFIADGDLEVLTKIMGRAGIGLADIAIVNWAQLPAPDGPALLGALPSRQVLLFGLGPDVFGLPVLFPHYQVQQLSGRTYLCAPPLSVLANAEEAVKKNFWTSFKTWLG</sequence>
<dbReference type="EMBL" id="BAABGY010000006">
    <property type="protein sequence ID" value="GAA4326861.1"/>
    <property type="molecule type" value="Genomic_DNA"/>
</dbReference>
<protein>
    <recommendedName>
        <fullName evidence="4">Uracil-DNA glycosylase-like domain-containing protein</fullName>
    </recommendedName>
</protein>
<evidence type="ECO:0000256" key="1">
    <source>
        <dbReference type="SAM" id="MobiDB-lite"/>
    </source>
</evidence>
<comment type="caution">
    <text evidence="2">The sequence shown here is derived from an EMBL/GenBank/DDBJ whole genome shotgun (WGS) entry which is preliminary data.</text>
</comment>
<reference evidence="3" key="1">
    <citation type="journal article" date="2019" name="Int. J. Syst. Evol. Microbiol.">
        <title>The Global Catalogue of Microorganisms (GCM) 10K type strain sequencing project: providing services to taxonomists for standard genome sequencing and annotation.</title>
        <authorList>
            <consortium name="The Broad Institute Genomics Platform"/>
            <consortium name="The Broad Institute Genome Sequencing Center for Infectious Disease"/>
            <person name="Wu L."/>
            <person name="Ma J."/>
        </authorList>
    </citation>
    <scope>NUCLEOTIDE SEQUENCE [LARGE SCALE GENOMIC DNA]</scope>
    <source>
        <strain evidence="3">JCM 17919</strain>
    </source>
</reference>
<evidence type="ECO:0008006" key="4">
    <source>
        <dbReference type="Google" id="ProtNLM"/>
    </source>
</evidence>
<gene>
    <name evidence="2" type="ORF">GCM10023184_15760</name>
</gene>
<feature type="compositionally biased region" description="Pro residues" evidence="1">
    <location>
        <begin position="29"/>
        <end position="39"/>
    </location>
</feature>
<name>A0ABP8GMC1_9BACT</name>
<feature type="region of interest" description="Disordered" evidence="1">
    <location>
        <begin position="26"/>
        <end position="52"/>
    </location>
</feature>
<organism evidence="2 3">
    <name type="scientific">Flaviaesturariibacter amylovorans</name>
    <dbReference type="NCBI Taxonomy" id="1084520"/>
    <lineage>
        <taxon>Bacteria</taxon>
        <taxon>Pseudomonadati</taxon>
        <taxon>Bacteroidota</taxon>
        <taxon>Chitinophagia</taxon>
        <taxon>Chitinophagales</taxon>
        <taxon>Chitinophagaceae</taxon>
        <taxon>Flaviaestuariibacter</taxon>
    </lineage>
</organism>
<accession>A0ABP8GMC1</accession>